<feature type="compositionally biased region" description="Basic and acidic residues" evidence="1">
    <location>
        <begin position="368"/>
        <end position="384"/>
    </location>
</feature>
<feature type="compositionally biased region" description="Basic and acidic residues" evidence="1">
    <location>
        <begin position="393"/>
        <end position="402"/>
    </location>
</feature>
<feature type="compositionally biased region" description="Acidic residues" evidence="1">
    <location>
        <begin position="525"/>
        <end position="537"/>
    </location>
</feature>
<feature type="region of interest" description="Disordered" evidence="1">
    <location>
        <begin position="345"/>
        <end position="412"/>
    </location>
</feature>
<gene>
    <name evidence="3" type="ORF">MTR67_028581</name>
</gene>
<reference evidence="3" key="1">
    <citation type="submission" date="2023-08" db="EMBL/GenBank/DDBJ databases">
        <title>A de novo genome assembly of Solanum verrucosum Schlechtendal, a Mexican diploid species geographically isolated from the other diploid A-genome species in potato relatives.</title>
        <authorList>
            <person name="Hosaka K."/>
        </authorList>
    </citation>
    <scope>NUCLEOTIDE SEQUENCE</scope>
    <source>
        <tissue evidence="3">Young leaves</tissue>
    </source>
</reference>
<evidence type="ECO:0000313" key="3">
    <source>
        <dbReference type="EMBL" id="WMV35196.1"/>
    </source>
</evidence>
<dbReference type="PANTHER" id="PTHR33494">
    <property type="entry name" value="OS02G0793800 PROTEIN"/>
    <property type="match status" value="1"/>
</dbReference>
<dbReference type="PANTHER" id="PTHR33494:SF8">
    <property type="entry name" value="ATP BINDING PROTEIN"/>
    <property type="match status" value="1"/>
</dbReference>
<dbReference type="InterPro" id="IPR057939">
    <property type="entry name" value="TRF2_HOY1_PH"/>
</dbReference>
<dbReference type="EMBL" id="CP133617">
    <property type="protein sequence ID" value="WMV35196.1"/>
    <property type="molecule type" value="Genomic_DNA"/>
</dbReference>
<feature type="compositionally biased region" description="Polar residues" evidence="1">
    <location>
        <begin position="347"/>
        <end position="367"/>
    </location>
</feature>
<feature type="region of interest" description="Disordered" evidence="1">
    <location>
        <begin position="520"/>
        <end position="550"/>
    </location>
</feature>
<protein>
    <recommendedName>
        <fullName evidence="2">TRF2/HOY1 PH-like domain-containing protein</fullName>
    </recommendedName>
</protein>
<accession>A0AAF0TWH6</accession>
<evidence type="ECO:0000256" key="1">
    <source>
        <dbReference type="SAM" id="MobiDB-lite"/>
    </source>
</evidence>
<dbReference type="AlphaFoldDB" id="A0AAF0TWH6"/>
<evidence type="ECO:0000313" key="4">
    <source>
        <dbReference type="Proteomes" id="UP001234989"/>
    </source>
</evidence>
<keyword evidence="4" id="KW-1185">Reference proteome</keyword>
<name>A0AAF0TWH6_SOLVR</name>
<proteinExistence type="predicted"/>
<organism evidence="3 4">
    <name type="scientific">Solanum verrucosum</name>
    <dbReference type="NCBI Taxonomy" id="315347"/>
    <lineage>
        <taxon>Eukaryota</taxon>
        <taxon>Viridiplantae</taxon>
        <taxon>Streptophyta</taxon>
        <taxon>Embryophyta</taxon>
        <taxon>Tracheophyta</taxon>
        <taxon>Spermatophyta</taxon>
        <taxon>Magnoliopsida</taxon>
        <taxon>eudicotyledons</taxon>
        <taxon>Gunneridae</taxon>
        <taxon>Pentapetalae</taxon>
        <taxon>asterids</taxon>
        <taxon>lamiids</taxon>
        <taxon>Solanales</taxon>
        <taxon>Solanaceae</taxon>
        <taxon>Solanoideae</taxon>
        <taxon>Solaneae</taxon>
        <taxon>Solanum</taxon>
    </lineage>
</organism>
<dbReference type="Pfam" id="PF24818">
    <property type="entry name" value="PH_TRF2_HOY1"/>
    <property type="match status" value="1"/>
</dbReference>
<sequence length="583" mass="65454">MHPSRNYTGEAPSDLRWQRGKMLPVKREVDLENFPDEERCQLDKRSKLSSSLQEMPVNLRLLLSSKAFPSNCSEKPLYRTKQQLGEGACDFPVSSSFVSLDEPSPLGLRLKKSPSLVDMIQMKLGGTSMVESLGKKEQKRSTAMIEKLKASNFPGSVLRIGTWEYKSRYEGDLVAKCYFAKHKLVWEVLDGGLKNKIEIQWSDIIGLKANYPDDAPGTLDIVLARQPLFFRETDPQPRKHTLWQATSDFTDGQASIHRDGNRVGQVKVMQEGRFMWVGVGRGRDRRHYLECPHGLLGKHIEKLVQCDPRLNFLSQQAEMTLDSPYFESQMSGFEDTHERDREFDLNNEGSPNFIDYTSPSGAQCSSKNKQDPRPLECIHQEKPSPRSGASEDMESREVEQRKGLSNLNQLRVSGVHPSVSMSDLVSQLEQRVSEQTTSKVINLANDERRSSEILEEISKSLLSDTQNVSSSDEKSLMSRVNSLCCLLQKDPATAHASENGGDVVSDERRVNEINFIPTAPLGREDVEDPSMPEDESTDLSGCKPTSTMSRKDSVGDLLLNLPRIASLPHFLFLCDDSAGNQAR</sequence>
<feature type="domain" description="TRF2/HOY1 PH-like" evidence="2">
    <location>
        <begin position="152"/>
        <end position="259"/>
    </location>
</feature>
<dbReference type="Proteomes" id="UP001234989">
    <property type="component" value="Chromosome 6"/>
</dbReference>
<evidence type="ECO:0000259" key="2">
    <source>
        <dbReference type="Pfam" id="PF24818"/>
    </source>
</evidence>